<dbReference type="AlphaFoldDB" id="A0A0F5YFN0"/>
<organism evidence="2 3">
    <name type="scientific">Limnoraphis robusta CS-951</name>
    <dbReference type="NCBI Taxonomy" id="1637645"/>
    <lineage>
        <taxon>Bacteria</taxon>
        <taxon>Bacillati</taxon>
        <taxon>Cyanobacteriota</taxon>
        <taxon>Cyanophyceae</taxon>
        <taxon>Oscillatoriophycideae</taxon>
        <taxon>Oscillatoriales</taxon>
        <taxon>Sirenicapillariaceae</taxon>
        <taxon>Limnoraphis</taxon>
    </lineage>
</organism>
<name>A0A0F5YFN0_9CYAN</name>
<evidence type="ECO:0000313" key="2">
    <source>
        <dbReference type="EMBL" id="KKD37462.1"/>
    </source>
</evidence>
<sequence length="81" mass="9287">MKELFLTWLNRLLVFDVFLVLFSFFWLVLAVVGRSLDLSLGLDLWYKLWEPVFTPALGILMGGAILSGIISQISKRLNSQR</sequence>
<proteinExistence type="predicted"/>
<dbReference type="RefSeq" id="WP_046279216.1">
    <property type="nucleotide sequence ID" value="NZ_LATL02000292.1"/>
</dbReference>
<dbReference type="EMBL" id="LATL02000292">
    <property type="protein sequence ID" value="KKD37462.1"/>
    <property type="molecule type" value="Genomic_DNA"/>
</dbReference>
<protein>
    <submittedName>
        <fullName evidence="2">Uncharacterized protein</fullName>
    </submittedName>
</protein>
<keyword evidence="1" id="KW-0472">Membrane</keyword>
<feature type="transmembrane region" description="Helical" evidence="1">
    <location>
        <begin position="12"/>
        <end position="32"/>
    </location>
</feature>
<dbReference type="OrthoDB" id="427287at2"/>
<dbReference type="PATRIC" id="fig|1637645.4.peg.5738"/>
<comment type="caution">
    <text evidence="2">The sequence shown here is derived from an EMBL/GenBank/DDBJ whole genome shotgun (WGS) entry which is preliminary data.</text>
</comment>
<accession>A0A0F5YFN0</accession>
<evidence type="ECO:0000313" key="3">
    <source>
        <dbReference type="Proteomes" id="UP000033607"/>
    </source>
</evidence>
<dbReference type="Proteomes" id="UP000033607">
    <property type="component" value="Unassembled WGS sequence"/>
</dbReference>
<keyword evidence="1" id="KW-0812">Transmembrane</keyword>
<gene>
    <name evidence="2" type="ORF">WN50_14225</name>
</gene>
<keyword evidence="1" id="KW-1133">Transmembrane helix</keyword>
<reference evidence="2 3" key="1">
    <citation type="submission" date="2015-06" db="EMBL/GenBank/DDBJ databases">
        <title>Draft genome assembly of filamentous brackish cyanobacterium Limnoraphis robusta strain CS-951.</title>
        <authorList>
            <person name="Willis A."/>
            <person name="Parks M."/>
            <person name="Burford M.A."/>
        </authorList>
    </citation>
    <scope>NUCLEOTIDE SEQUENCE [LARGE SCALE GENOMIC DNA]</scope>
    <source>
        <strain evidence="2 3">CS-951</strain>
    </source>
</reference>
<feature type="transmembrane region" description="Helical" evidence="1">
    <location>
        <begin position="52"/>
        <end position="71"/>
    </location>
</feature>
<evidence type="ECO:0000256" key="1">
    <source>
        <dbReference type="SAM" id="Phobius"/>
    </source>
</evidence>